<feature type="domain" description="Choloylglycine hydrolase/NAAA C-terminal" evidence="10">
    <location>
        <begin position="2"/>
        <end position="313"/>
    </location>
</feature>
<evidence type="ECO:0000256" key="1">
    <source>
        <dbReference type="ARBA" id="ARBA00004860"/>
    </source>
</evidence>
<sequence>MCTSVLYNKEGLAYFGRNLDLQFAMGNCVSVTPRNYPFEFKETDAIKSHAAMVGMAIIADGFPLYFERVNEFGVGVTGLNFSGFCEYNSEHVEGKVNLGSFELVPYLLSSPKSVADIKKLAANINIRAINVSDKYQASPLHWLCADKDSTVVIEQTKDGLHIYDNPVNVLTNQPEFPSQYYNFCNYQGLTAKYPNNRIAPAENLEIYGTGMGSNGLPGGLSSVERFVRADFTVANSMSKKTDEDCLSQYFHIMQSVGQANGCDQTSDGLYEITQYTSGANLETMDFYWTTYANQRINGLHTKSLDLDGEALINYTVSQKQDVNFVQ</sequence>
<dbReference type="Pfam" id="PF02275">
    <property type="entry name" value="CBAH"/>
    <property type="match status" value="1"/>
</dbReference>
<name>A0A1U7NKD7_9FIRM</name>
<dbReference type="InterPro" id="IPR052193">
    <property type="entry name" value="Peptidase_C59"/>
</dbReference>
<dbReference type="Proteomes" id="UP000186705">
    <property type="component" value="Unassembled WGS sequence"/>
</dbReference>
<evidence type="ECO:0000256" key="7">
    <source>
        <dbReference type="ARBA" id="ARBA00044806"/>
    </source>
</evidence>
<dbReference type="GO" id="GO:0006629">
    <property type="term" value="P:lipid metabolic process"/>
    <property type="evidence" value="ECO:0007669"/>
    <property type="project" value="UniProtKB-KW"/>
</dbReference>
<evidence type="ECO:0000313" key="12">
    <source>
        <dbReference type="Proteomes" id="UP000186705"/>
    </source>
</evidence>
<dbReference type="SUPFAM" id="SSF56235">
    <property type="entry name" value="N-terminal nucleophile aminohydrolases (Ntn hydrolases)"/>
    <property type="match status" value="1"/>
</dbReference>
<evidence type="ECO:0000256" key="3">
    <source>
        <dbReference type="ARBA" id="ARBA00022801"/>
    </source>
</evidence>
<evidence type="ECO:0000256" key="4">
    <source>
        <dbReference type="ARBA" id="ARBA00023098"/>
    </source>
</evidence>
<dbReference type="PANTHER" id="PTHR35527">
    <property type="entry name" value="CHOLOYLGLYCINE HYDROLASE"/>
    <property type="match status" value="1"/>
</dbReference>
<evidence type="ECO:0000259" key="10">
    <source>
        <dbReference type="Pfam" id="PF02275"/>
    </source>
</evidence>
<evidence type="ECO:0000313" key="11">
    <source>
        <dbReference type="EMBL" id="OLU44616.1"/>
    </source>
</evidence>
<dbReference type="InterPro" id="IPR029055">
    <property type="entry name" value="Ntn_hydrolases_N"/>
</dbReference>
<evidence type="ECO:0000256" key="9">
    <source>
        <dbReference type="ARBA" id="ARBA00048897"/>
    </source>
</evidence>
<keyword evidence="4" id="KW-0443">Lipid metabolism</keyword>
<accession>A0A1U7NKD7</accession>
<gene>
    <name evidence="11" type="ORF">BO225_10250</name>
</gene>
<dbReference type="EMBL" id="MPKA01000102">
    <property type="protein sequence ID" value="OLU44616.1"/>
    <property type="molecule type" value="Genomic_DNA"/>
</dbReference>
<dbReference type="NCBIfam" id="NF038245">
    <property type="entry name" value="bile_salt_hydro"/>
    <property type="match status" value="1"/>
</dbReference>
<dbReference type="AlphaFoldDB" id="A0A1U7NKD7"/>
<dbReference type="STRING" id="1862672.BO225_10250"/>
<reference evidence="11 12" key="1">
    <citation type="submission" date="2016-11" db="EMBL/GenBank/DDBJ databases">
        <title>Description of two novel members of the family Erysipelotrichaceae: Ileibacterium lipovorans gen. nov., sp. nov. and Dubosiella newyorkensis, gen. nov., sp. nov.</title>
        <authorList>
            <person name="Cox L.M."/>
            <person name="Sohn J."/>
            <person name="Tyrrell K.L."/>
            <person name="Citron D.M."/>
            <person name="Lawson P.A."/>
            <person name="Patel N.B."/>
            <person name="Iizumi T."/>
            <person name="Perez-Perez G.I."/>
            <person name="Goldstein E.J."/>
            <person name="Blaser M.J."/>
        </authorList>
    </citation>
    <scope>NUCLEOTIDE SEQUENCE [LARGE SCALE GENOMIC DNA]</scope>
    <source>
        <strain evidence="11 12">NYU-BL-A4</strain>
    </source>
</reference>
<comment type="pathway">
    <text evidence="1">Lipid metabolism; bile acid biosynthesis.</text>
</comment>
<proteinExistence type="inferred from homology"/>
<dbReference type="OrthoDB" id="9794717at2"/>
<dbReference type="EC" id="3.5.1.24" evidence="5"/>
<organism evidence="11 12">
    <name type="scientific">Dubosiella newyorkensis</name>
    <dbReference type="NCBI Taxonomy" id="1862672"/>
    <lineage>
        <taxon>Bacteria</taxon>
        <taxon>Bacillati</taxon>
        <taxon>Bacillota</taxon>
        <taxon>Erysipelotrichia</taxon>
        <taxon>Erysipelotrichales</taxon>
        <taxon>Erysipelotrichaceae</taxon>
        <taxon>Dubosiella</taxon>
    </lineage>
</organism>
<evidence type="ECO:0000256" key="2">
    <source>
        <dbReference type="ARBA" id="ARBA00006625"/>
    </source>
</evidence>
<comment type="catalytic activity">
    <reaction evidence="8">
        <text>cholate + taurine = taurocholate + H2O</text>
        <dbReference type="Rhea" id="RHEA:47108"/>
        <dbReference type="ChEBI" id="CHEBI:15377"/>
        <dbReference type="ChEBI" id="CHEBI:29747"/>
        <dbReference type="ChEBI" id="CHEBI:36257"/>
        <dbReference type="ChEBI" id="CHEBI:507393"/>
    </reaction>
    <physiologicalReaction direction="right-to-left" evidence="8">
        <dbReference type="Rhea" id="RHEA:47110"/>
    </physiologicalReaction>
</comment>
<dbReference type="PANTHER" id="PTHR35527:SF2">
    <property type="entry name" value="HYDROLASE"/>
    <property type="match status" value="1"/>
</dbReference>
<keyword evidence="12" id="KW-1185">Reference proteome</keyword>
<protein>
    <recommendedName>
        <fullName evidence="5">choloylglycine hydrolase</fullName>
        <ecNumber evidence="5">3.5.1.24</ecNumber>
    </recommendedName>
    <alternativeName>
        <fullName evidence="6">Bile salt hydrolase</fullName>
    </alternativeName>
    <alternativeName>
        <fullName evidence="7">Choloylglycine hydrolase</fullName>
    </alternativeName>
</protein>
<comment type="similarity">
    <text evidence="2">Belongs to the peptidase C59 family.</text>
</comment>
<comment type="catalytic activity">
    <reaction evidence="9">
        <text>taurodeoxycholate + H2O = deoxycholate + taurine</text>
        <dbReference type="Rhea" id="RHEA:47556"/>
        <dbReference type="ChEBI" id="CHEBI:15377"/>
        <dbReference type="ChEBI" id="CHEBI:23614"/>
        <dbReference type="ChEBI" id="CHEBI:36261"/>
        <dbReference type="ChEBI" id="CHEBI:507393"/>
    </reaction>
    <physiologicalReaction direction="left-to-right" evidence="9">
        <dbReference type="Rhea" id="RHEA:47557"/>
    </physiologicalReaction>
</comment>
<dbReference type="Gene3D" id="3.60.60.10">
    <property type="entry name" value="Penicillin V Acylase, Chain A"/>
    <property type="match status" value="1"/>
</dbReference>
<comment type="caution">
    <text evidence="11">The sequence shown here is derived from an EMBL/GenBank/DDBJ whole genome shotgun (WGS) entry which is preliminary data.</text>
</comment>
<evidence type="ECO:0000256" key="6">
    <source>
        <dbReference type="ARBA" id="ARBA00044804"/>
    </source>
</evidence>
<dbReference type="InterPro" id="IPR047711">
    <property type="entry name" value="CBAH"/>
</dbReference>
<evidence type="ECO:0000256" key="8">
    <source>
        <dbReference type="ARBA" id="ARBA00047285"/>
    </source>
</evidence>
<keyword evidence="3" id="KW-0378">Hydrolase</keyword>
<dbReference type="InterPro" id="IPR029132">
    <property type="entry name" value="CBAH/NAAA_C"/>
</dbReference>
<dbReference type="CDD" id="cd00542">
    <property type="entry name" value="Ntn_PVA"/>
    <property type="match status" value="1"/>
</dbReference>
<dbReference type="GO" id="GO:0045302">
    <property type="term" value="F:choloylglycine hydrolase activity"/>
    <property type="evidence" value="ECO:0007669"/>
    <property type="project" value="UniProtKB-EC"/>
</dbReference>
<dbReference type="RefSeq" id="WP_076342148.1">
    <property type="nucleotide sequence ID" value="NZ_CAPDDE010000030.1"/>
</dbReference>
<evidence type="ECO:0000256" key="5">
    <source>
        <dbReference type="ARBA" id="ARBA00044769"/>
    </source>
</evidence>
<dbReference type="GeneID" id="78276317"/>